<dbReference type="PANTHER" id="PTHR35092">
    <property type="entry name" value="CHLORINASE MJ1651"/>
    <property type="match status" value="1"/>
</dbReference>
<dbReference type="Proteomes" id="UP000483432">
    <property type="component" value="Unassembled WGS sequence"/>
</dbReference>
<dbReference type="SUPFAM" id="SSF102522">
    <property type="entry name" value="Bacterial fluorinating enzyme, N-terminal domain"/>
    <property type="match status" value="1"/>
</dbReference>
<dbReference type="InterPro" id="IPR023228">
    <property type="entry name" value="SAM_OH_AdoTrfase_N_sf"/>
</dbReference>
<keyword evidence="1" id="KW-0949">S-adenosyl-L-methionine</keyword>
<dbReference type="Gene3D" id="3.40.50.10790">
    <property type="entry name" value="S-adenosyl-l-methionine hydroxide adenosyltransferase, N-terminal"/>
    <property type="match status" value="1"/>
</dbReference>
<evidence type="ECO:0000259" key="3">
    <source>
        <dbReference type="Pfam" id="PF01887"/>
    </source>
</evidence>
<organism evidence="5 6">
    <name type="scientific">Sulfuriferula multivorans</name>
    <dbReference type="NCBI Taxonomy" id="1559896"/>
    <lineage>
        <taxon>Bacteria</taxon>
        <taxon>Pseudomonadati</taxon>
        <taxon>Pseudomonadota</taxon>
        <taxon>Betaproteobacteria</taxon>
        <taxon>Nitrosomonadales</taxon>
        <taxon>Sulfuricellaceae</taxon>
        <taxon>Sulfuriferula</taxon>
    </lineage>
</organism>
<gene>
    <name evidence="5" type="ORF">GZ085_02430</name>
</gene>
<reference evidence="5 6" key="1">
    <citation type="submission" date="2019-09" db="EMBL/GenBank/DDBJ databases">
        <title>H2 Metabolism Revealed by Metagenomic Analysis in Subglacial Sediment of East Antarctica.</title>
        <authorList>
            <person name="Yang Z."/>
            <person name="Zhang Y."/>
            <person name="Lv Y."/>
            <person name="Yan W."/>
            <person name="Xiao X."/>
            <person name="Sun B."/>
            <person name="Ma H."/>
        </authorList>
    </citation>
    <scope>NUCLEOTIDE SEQUENCE [LARGE SCALE GENOMIC DNA]</scope>
    <source>
        <strain evidence="5">Bin2_2</strain>
    </source>
</reference>
<dbReference type="Pfam" id="PF01887">
    <property type="entry name" value="SAM_HAT_N"/>
    <property type="match status" value="1"/>
</dbReference>
<dbReference type="Gene3D" id="2.40.30.90">
    <property type="entry name" value="Bacterial fluorinating enzyme like"/>
    <property type="match status" value="1"/>
</dbReference>
<dbReference type="PANTHER" id="PTHR35092:SF1">
    <property type="entry name" value="CHLORINASE MJ1651"/>
    <property type="match status" value="1"/>
</dbReference>
<comment type="caution">
    <text evidence="5">The sequence shown here is derived from an EMBL/GenBank/DDBJ whole genome shotgun (WGS) entry which is preliminary data.</text>
</comment>
<comment type="similarity">
    <text evidence="2">Belongs to the SAM hydrolase / SAM-dependent halogenase family.</text>
</comment>
<evidence type="ECO:0000313" key="6">
    <source>
        <dbReference type="Proteomes" id="UP000483432"/>
    </source>
</evidence>
<dbReference type="AlphaFoldDB" id="A0A7C9NYU8"/>
<name>A0A7C9NYU8_9PROT</name>
<dbReference type="InterPro" id="IPR002747">
    <property type="entry name" value="SAM_OH_AdoTrfase"/>
</dbReference>
<dbReference type="PIRSF" id="PIRSF006779">
    <property type="entry name" value="UCP006779"/>
    <property type="match status" value="1"/>
</dbReference>
<evidence type="ECO:0000256" key="1">
    <source>
        <dbReference type="ARBA" id="ARBA00022691"/>
    </source>
</evidence>
<dbReference type="Pfam" id="PF20257">
    <property type="entry name" value="SAM_HAT_C"/>
    <property type="match status" value="1"/>
</dbReference>
<evidence type="ECO:0000256" key="2">
    <source>
        <dbReference type="ARBA" id="ARBA00024035"/>
    </source>
</evidence>
<evidence type="ECO:0000313" key="5">
    <source>
        <dbReference type="EMBL" id="NDP47244.1"/>
    </source>
</evidence>
<dbReference type="SUPFAM" id="SSF101852">
    <property type="entry name" value="Bacterial fluorinating enzyme, C-terminal domain"/>
    <property type="match status" value="1"/>
</dbReference>
<sequence length="246" mass="26659">MIILFTDFGIRDPYVGQIKARIAEFAPAQIVVDLLHEVPDYNPHAGAHLLAAFAAGFQPGSVFLAVVDPGVGTPRGGVVVMAGGRWYVGPDNGLLSLVAVRNTDTQLWRITWQPEDLSSTFHGRDVFAVIAAEIARGEFPESKLSQIEKLEVEFDAGELSRVIYIDHFGNAWVGVRNVSKNARVSAAGELFKYSESFGFVGKGEGFWFNNSVGLLELAVNRGNAATSFGLKVGDVVQVQDLIKSLH</sequence>
<protein>
    <submittedName>
        <fullName evidence="5">SAM-dependent chlorinase/fluorinase</fullName>
    </submittedName>
</protein>
<feature type="domain" description="S-adenosyl-l-methionine hydroxide adenosyltransferase N-terminal" evidence="3">
    <location>
        <begin position="2"/>
        <end position="140"/>
    </location>
</feature>
<evidence type="ECO:0000259" key="4">
    <source>
        <dbReference type="Pfam" id="PF20257"/>
    </source>
</evidence>
<dbReference type="EMBL" id="JAAFGW010000019">
    <property type="protein sequence ID" value="NDP47244.1"/>
    <property type="molecule type" value="Genomic_DNA"/>
</dbReference>
<dbReference type="InterPro" id="IPR046470">
    <property type="entry name" value="SAM_HAT_C"/>
</dbReference>
<dbReference type="InterPro" id="IPR046469">
    <property type="entry name" value="SAM_HAT_N"/>
</dbReference>
<feature type="domain" description="S-adenosyl-l-methionine hydroxide adenosyltransferase C-terminal" evidence="4">
    <location>
        <begin position="161"/>
        <end position="237"/>
    </location>
</feature>
<accession>A0A7C9NYU8</accession>
<proteinExistence type="inferred from homology"/>
<dbReference type="InterPro" id="IPR023227">
    <property type="entry name" value="SAM_OH_AdoTrfase_C_sf"/>
</dbReference>